<dbReference type="Gene3D" id="2.60.120.200">
    <property type="match status" value="1"/>
</dbReference>
<organism evidence="2 3">
    <name type="scientific">Bacillus oleivorans</name>
    <dbReference type="NCBI Taxonomy" id="1448271"/>
    <lineage>
        <taxon>Bacteria</taxon>
        <taxon>Bacillati</taxon>
        <taxon>Bacillota</taxon>
        <taxon>Bacilli</taxon>
        <taxon>Bacillales</taxon>
        <taxon>Bacillaceae</taxon>
        <taxon>Bacillus</taxon>
    </lineage>
</organism>
<dbReference type="RefSeq" id="WP_097160156.1">
    <property type="nucleotide sequence ID" value="NZ_JBEPMQ010000011.1"/>
</dbReference>
<reference evidence="2 3" key="1">
    <citation type="submission" date="2017-08" db="EMBL/GenBank/DDBJ databases">
        <authorList>
            <person name="de Groot N.N."/>
        </authorList>
    </citation>
    <scope>NUCLEOTIDE SEQUENCE [LARGE SCALE GENOMIC DNA]</scope>
    <source>
        <strain evidence="2 3">JC228</strain>
    </source>
</reference>
<dbReference type="Proteomes" id="UP000219546">
    <property type="component" value="Unassembled WGS sequence"/>
</dbReference>
<dbReference type="AlphaFoldDB" id="A0A285D4W0"/>
<dbReference type="Gene3D" id="3.40.50.2000">
    <property type="entry name" value="Glycogen Phosphorylase B"/>
    <property type="match status" value="2"/>
</dbReference>
<dbReference type="Gene3D" id="3.90.550.10">
    <property type="entry name" value="Spore Coat Polysaccharide Biosynthesis Protein SpsA, Chain A"/>
    <property type="match status" value="1"/>
</dbReference>
<dbReference type="InterPro" id="IPR013320">
    <property type="entry name" value="ConA-like_dom_sf"/>
</dbReference>
<accession>A0A285D4W0</accession>
<name>A0A285D4W0_9BACI</name>
<protein>
    <submittedName>
        <fullName evidence="2">GT2 family glycosyltransferase</fullName>
    </submittedName>
</protein>
<keyword evidence="3" id="KW-1185">Reference proteome</keyword>
<evidence type="ECO:0000259" key="1">
    <source>
        <dbReference type="Pfam" id="PF00535"/>
    </source>
</evidence>
<evidence type="ECO:0000313" key="3">
    <source>
        <dbReference type="Proteomes" id="UP000219546"/>
    </source>
</evidence>
<feature type="domain" description="Glycosyltransferase 2-like" evidence="1">
    <location>
        <begin position="221"/>
        <end position="389"/>
    </location>
</feature>
<evidence type="ECO:0000313" key="2">
    <source>
        <dbReference type="EMBL" id="SNX74842.1"/>
    </source>
</evidence>
<dbReference type="Pfam" id="PF13692">
    <property type="entry name" value="Glyco_trans_1_4"/>
    <property type="match status" value="1"/>
</dbReference>
<dbReference type="InterPro" id="IPR029044">
    <property type="entry name" value="Nucleotide-diphossugar_trans"/>
</dbReference>
<dbReference type="GO" id="GO:0016740">
    <property type="term" value="F:transferase activity"/>
    <property type="evidence" value="ECO:0007669"/>
    <property type="project" value="UniProtKB-KW"/>
</dbReference>
<dbReference type="Pfam" id="PF13385">
    <property type="entry name" value="Laminin_G_3"/>
    <property type="match status" value="1"/>
</dbReference>
<dbReference type="PANTHER" id="PTHR43179:SF7">
    <property type="entry name" value="RHAMNOSYLTRANSFERASE WBBL"/>
    <property type="match status" value="1"/>
</dbReference>
<dbReference type="EMBL" id="OAOP01000010">
    <property type="protein sequence ID" value="SNX74842.1"/>
    <property type="molecule type" value="Genomic_DNA"/>
</dbReference>
<dbReference type="CDD" id="cd03801">
    <property type="entry name" value="GT4_PimA-like"/>
    <property type="match status" value="1"/>
</dbReference>
<dbReference type="Pfam" id="PF00535">
    <property type="entry name" value="Glycos_transf_2"/>
    <property type="match status" value="1"/>
</dbReference>
<keyword evidence="2" id="KW-0808">Transferase</keyword>
<gene>
    <name evidence="2" type="ORF">SAMN05877753_110116</name>
</gene>
<dbReference type="OrthoDB" id="8936324at2"/>
<dbReference type="PANTHER" id="PTHR43179">
    <property type="entry name" value="RHAMNOSYLTRANSFERASE WBBL"/>
    <property type="match status" value="1"/>
</dbReference>
<dbReference type="InterPro" id="IPR001173">
    <property type="entry name" value="Glyco_trans_2-like"/>
</dbReference>
<sequence length="848" mass="96753">MNLEGIHFSGHEEIKIQHIFANVQNTFTYEFWVNPNASISFPFQSTSLVSGHKGQNWAIGAGYGGIDGKNAGVGVSVGRNGIAVFEHGYHYFPATLVYRTTLRDWTHVAIVVKNKIPRLYLNGRFVKQGLMSQKENVFPSGVIGALESYGGFIGKLDQIRIWNYDRSDHEIRTDMKKELGYKPGLLVNINAKNGERAKKGEWLGAYSGQVTFPESHNPLVSIIIPVYNKWDYTYACLKSINANTNGVDYEVIIADDMSSDQTTEINKFFQNIRVIRDGINKGFIKNCNTAASYAKGKYLLFLNNDTEVQKDWLKNLVELMESDQKIGIVGAQLIYPNGNLQEAGSIIFNDGSCLGYGRGANPELPEYSYVREVYYCSGACLLINKELFNKAGMFDEQFQPAYYEEVDLSMKIRELGYKVMYQPKAKVIHHEFGSSTSQKAIELQVQNKAKFYYKWKQQIQVFPPPVYQRAEYFREINRQKLKILVVDDRIPALELGSGYPRTFSILQSLSELGYQVTFFPLQSPEKTEPHTTNLQQKGIEVFYNLIQEKLNFGDFYSKRKDFYDAIWISRPHNMKEIGQMIHSINHQQKIIYDAEALYSHREILRLGLHGTNLSQQKKEAMIKNEINLINKSDIVITVSKPEKELIRLYSNKPVLIASHSVDINVTPAPFIERKDILFVGGFLTSPSPNEDAMQYFVKEIFPIIYKTLGAKLWIVGTNYLKSIQQLASEHVIVTGRVDNLWEYYNKCKVFVIPTRYAAGIPLKAYEAFSHGLPTVVSPLIANQLEINEDVALIGGNPHSFAQKVIQCYQDLNTWYQLRANGMHYIRAKGDKEQLKKELIKLNELVKKD</sequence>
<dbReference type="SUPFAM" id="SSF49899">
    <property type="entry name" value="Concanavalin A-like lectins/glucanases"/>
    <property type="match status" value="1"/>
</dbReference>
<dbReference type="SUPFAM" id="SSF53448">
    <property type="entry name" value="Nucleotide-diphospho-sugar transferases"/>
    <property type="match status" value="1"/>
</dbReference>
<proteinExistence type="predicted"/>
<dbReference type="CDD" id="cd04186">
    <property type="entry name" value="GT_2_like_c"/>
    <property type="match status" value="1"/>
</dbReference>
<dbReference type="SUPFAM" id="SSF53756">
    <property type="entry name" value="UDP-Glycosyltransferase/glycogen phosphorylase"/>
    <property type="match status" value="1"/>
</dbReference>